<keyword evidence="2" id="KW-1185">Reference proteome</keyword>
<name>A0ABQ9I6J4_9NEOP</name>
<gene>
    <name evidence="1" type="ORF">PR048_004844</name>
</gene>
<evidence type="ECO:0000313" key="1">
    <source>
        <dbReference type="EMBL" id="KAJ8892264.1"/>
    </source>
</evidence>
<dbReference type="Proteomes" id="UP001159363">
    <property type="component" value="Chromosome 2"/>
</dbReference>
<organism evidence="1 2">
    <name type="scientific">Dryococelus australis</name>
    <dbReference type="NCBI Taxonomy" id="614101"/>
    <lineage>
        <taxon>Eukaryota</taxon>
        <taxon>Metazoa</taxon>
        <taxon>Ecdysozoa</taxon>
        <taxon>Arthropoda</taxon>
        <taxon>Hexapoda</taxon>
        <taxon>Insecta</taxon>
        <taxon>Pterygota</taxon>
        <taxon>Neoptera</taxon>
        <taxon>Polyneoptera</taxon>
        <taxon>Phasmatodea</taxon>
        <taxon>Verophasmatodea</taxon>
        <taxon>Anareolatae</taxon>
        <taxon>Phasmatidae</taxon>
        <taxon>Eurycanthinae</taxon>
        <taxon>Dryococelus</taxon>
    </lineage>
</organism>
<proteinExistence type="predicted"/>
<reference evidence="1 2" key="1">
    <citation type="submission" date="2023-02" db="EMBL/GenBank/DDBJ databases">
        <title>LHISI_Scaffold_Assembly.</title>
        <authorList>
            <person name="Stuart O.P."/>
            <person name="Cleave R."/>
            <person name="Magrath M.J.L."/>
            <person name="Mikheyev A.S."/>
        </authorList>
    </citation>
    <scope>NUCLEOTIDE SEQUENCE [LARGE SCALE GENOMIC DNA]</scope>
    <source>
        <strain evidence="1">Daus_M_001</strain>
        <tissue evidence="1">Leg muscle</tissue>
    </source>
</reference>
<comment type="caution">
    <text evidence="1">The sequence shown here is derived from an EMBL/GenBank/DDBJ whole genome shotgun (WGS) entry which is preliminary data.</text>
</comment>
<protein>
    <submittedName>
        <fullName evidence="1">Uncharacterized protein</fullName>
    </submittedName>
</protein>
<accession>A0ABQ9I6J4</accession>
<dbReference type="EMBL" id="JARBHB010000002">
    <property type="protein sequence ID" value="KAJ8892264.1"/>
    <property type="molecule type" value="Genomic_DNA"/>
</dbReference>
<evidence type="ECO:0000313" key="2">
    <source>
        <dbReference type="Proteomes" id="UP001159363"/>
    </source>
</evidence>
<sequence length="88" mass="10302">MAPRSLNLKPLDFSLWRLSKVSGVSNTSTDSFRTKRDNFTRDDAIRQPATRELYIVCMRKVNMRDFCLILYIIANAKLNRLFTIVEMN</sequence>